<dbReference type="AlphaFoldDB" id="A0AAF0E711"/>
<dbReference type="GO" id="GO:0005739">
    <property type="term" value="C:mitochondrion"/>
    <property type="evidence" value="ECO:0007669"/>
    <property type="project" value="TreeGrafter"/>
</dbReference>
<protein>
    <recommendedName>
        <fullName evidence="2">acetyl-CoA C-acetyltransferase</fullName>
        <ecNumber evidence="2">2.3.1.9</ecNumber>
    </recommendedName>
</protein>
<dbReference type="InterPro" id="IPR000467">
    <property type="entry name" value="G_patch_dom"/>
</dbReference>
<dbReference type="GO" id="GO:0006635">
    <property type="term" value="P:fatty acid beta-oxidation"/>
    <property type="evidence" value="ECO:0007669"/>
    <property type="project" value="TreeGrafter"/>
</dbReference>
<dbReference type="NCBIfam" id="TIGR01930">
    <property type="entry name" value="AcCoA-C-Actrans"/>
    <property type="match status" value="1"/>
</dbReference>
<dbReference type="SMART" id="SM01173">
    <property type="entry name" value="DUF4187"/>
    <property type="match status" value="1"/>
</dbReference>
<dbReference type="CDD" id="cd00751">
    <property type="entry name" value="thiolase"/>
    <property type="match status" value="1"/>
</dbReference>
<evidence type="ECO:0000259" key="8">
    <source>
        <dbReference type="PROSITE" id="PS50174"/>
    </source>
</evidence>
<proteinExistence type="inferred from homology"/>
<keyword evidence="5" id="KW-0630">Potassium</keyword>
<keyword evidence="3 9" id="KW-0808">Transferase</keyword>
<keyword evidence="4" id="KW-0479">Metal-binding</keyword>
<evidence type="ECO:0000256" key="2">
    <source>
        <dbReference type="ARBA" id="ARBA00012705"/>
    </source>
</evidence>
<dbReference type="InterPro" id="IPR020617">
    <property type="entry name" value="Thiolase_C"/>
</dbReference>
<dbReference type="InterPro" id="IPR020616">
    <property type="entry name" value="Thiolase_N"/>
</dbReference>
<dbReference type="GO" id="GO:0003985">
    <property type="term" value="F:acetyl-CoA C-acetyltransferase activity"/>
    <property type="evidence" value="ECO:0007669"/>
    <property type="project" value="UniProtKB-EC"/>
</dbReference>
<feature type="compositionally biased region" description="Low complexity" evidence="7">
    <location>
        <begin position="390"/>
        <end position="401"/>
    </location>
</feature>
<comment type="similarity">
    <text evidence="1">Belongs to the thiolase-like superfamily. Thiolase family.</text>
</comment>
<dbReference type="PROSITE" id="PS00098">
    <property type="entry name" value="THIOLASE_1"/>
    <property type="match status" value="1"/>
</dbReference>
<dbReference type="Pfam" id="PF00108">
    <property type="entry name" value="Thiolase_N"/>
    <property type="match status" value="1"/>
</dbReference>
<name>A0AAF0E711_9BASI</name>
<dbReference type="InterPro" id="IPR025239">
    <property type="entry name" value="DUF4187"/>
</dbReference>
<sequence length="756" mass="80783">MTESVYIVSAVRTPVGAFQGVLKTQSAADLGTVAATAAIERARVTPGDIEEAYLGCVLQANVGQAPARQVVLRAACPDTTEATTVNKVCASGMKAIALATQALRLGDRRVMLVGGMESMSQSPFYLPRNSLTYGEVTAGDAILRDGLSDGLDHKHMGLCAENTARVHGISREEQDAYAIQSYERAAAAWSAGAFRDEVVPVTIRDRRGDTVVDEDEEYKKLRKDKVPTLRPAFAPDGTVTAANASSLNDGASALVLASESAVAQHQLTPLARIIATADAARAPVDFPIAPALAIPRALERAGLTKEQIARFEINEAFSVVALANMKILGLDPSKVNTLGGGVSLGHPIGSSGSRIVVTLVHALQKGEYGVASVCNKRPLAERLQAWQAEAAAEAPAQAPAADGGQSDEEEPDYMSDALLTQLEARDAPRQQTYAEKRNRALLEHAEHQRREMDAANERRAKRQRGPLAGEQEARQLVMAVNVIDRAAAPDREAPQTGEGTSAALRMMLAMGYKPGAGLGRDSDDASSVPVAPDERWLNKEGDTAPRRLGIGHHALSQRIAEAAARAEPRPADPESQADAFRQHKAEDAAQRHTELLLRKARQILRELDEDAGVTYSPLWLDPASLPPQHALYQATYVRENERGADDALDLLEYALAEGTRPASDDGRGGQERSGVSEASAASAAADDPRTSPPGDARAQRRLDAERFCALPAAARLELTHAQLRHAYAYCVHCGHRYATCDELDAECPGEAEDAHG</sequence>
<evidence type="ECO:0000256" key="1">
    <source>
        <dbReference type="ARBA" id="ARBA00010982"/>
    </source>
</evidence>
<dbReference type="InterPro" id="IPR002155">
    <property type="entry name" value="Thiolase"/>
</dbReference>
<evidence type="ECO:0000313" key="10">
    <source>
        <dbReference type="Proteomes" id="UP001214603"/>
    </source>
</evidence>
<reference evidence="9" key="1">
    <citation type="submission" date="2023-03" db="EMBL/GenBank/DDBJ databases">
        <title>Mating type loci evolution in Malassezia.</title>
        <authorList>
            <person name="Coelho M.A."/>
        </authorList>
    </citation>
    <scope>NUCLEOTIDE SEQUENCE</scope>
    <source>
        <strain evidence="9">CBS 7876</strain>
    </source>
</reference>
<dbReference type="Pfam" id="PF02803">
    <property type="entry name" value="Thiolase_C"/>
    <property type="match status" value="1"/>
</dbReference>
<accession>A0AAF0E711</accession>
<evidence type="ECO:0000256" key="3">
    <source>
        <dbReference type="ARBA" id="ARBA00022679"/>
    </source>
</evidence>
<evidence type="ECO:0000313" key="9">
    <source>
        <dbReference type="EMBL" id="WFD04138.1"/>
    </source>
</evidence>
<dbReference type="Proteomes" id="UP001214603">
    <property type="component" value="Chromosome 7"/>
</dbReference>
<keyword evidence="10" id="KW-1185">Reference proteome</keyword>
<dbReference type="EMBL" id="CP119940">
    <property type="protein sequence ID" value="WFD04138.1"/>
    <property type="molecule type" value="Genomic_DNA"/>
</dbReference>
<feature type="region of interest" description="Disordered" evidence="7">
    <location>
        <begin position="443"/>
        <end position="471"/>
    </location>
</feature>
<dbReference type="GO" id="GO:0003676">
    <property type="term" value="F:nucleic acid binding"/>
    <property type="evidence" value="ECO:0007669"/>
    <property type="project" value="InterPro"/>
</dbReference>
<dbReference type="Pfam" id="PF01585">
    <property type="entry name" value="G-patch"/>
    <property type="match status" value="1"/>
</dbReference>
<feature type="domain" description="G-patch" evidence="8">
    <location>
        <begin position="499"/>
        <end position="555"/>
    </location>
</feature>
<keyword evidence="6 9" id="KW-0012">Acyltransferase</keyword>
<evidence type="ECO:0000256" key="5">
    <source>
        <dbReference type="ARBA" id="ARBA00022958"/>
    </source>
</evidence>
<dbReference type="PANTHER" id="PTHR18919:SF156">
    <property type="entry name" value="ACETYL-COA ACETYLTRANSFERASE, MITOCHONDRIAL"/>
    <property type="match status" value="1"/>
</dbReference>
<dbReference type="PROSITE" id="PS50174">
    <property type="entry name" value="G_PATCH"/>
    <property type="match status" value="1"/>
</dbReference>
<evidence type="ECO:0000256" key="7">
    <source>
        <dbReference type="SAM" id="MobiDB-lite"/>
    </source>
</evidence>
<evidence type="ECO:0000256" key="6">
    <source>
        <dbReference type="ARBA" id="ARBA00023315"/>
    </source>
</evidence>
<organism evidence="9 10">
    <name type="scientific">Malassezia obtusa</name>
    <dbReference type="NCBI Taxonomy" id="76774"/>
    <lineage>
        <taxon>Eukaryota</taxon>
        <taxon>Fungi</taxon>
        <taxon>Dikarya</taxon>
        <taxon>Basidiomycota</taxon>
        <taxon>Ustilaginomycotina</taxon>
        <taxon>Malasseziomycetes</taxon>
        <taxon>Malasseziales</taxon>
        <taxon>Malasseziaceae</taxon>
        <taxon>Malassezia</taxon>
    </lineage>
</organism>
<dbReference type="InterPro" id="IPR016039">
    <property type="entry name" value="Thiolase-like"/>
</dbReference>
<evidence type="ECO:0000256" key="4">
    <source>
        <dbReference type="ARBA" id="ARBA00022723"/>
    </source>
</evidence>
<dbReference type="GO" id="GO:0046872">
    <property type="term" value="F:metal ion binding"/>
    <property type="evidence" value="ECO:0007669"/>
    <property type="project" value="UniProtKB-KW"/>
</dbReference>
<dbReference type="PANTHER" id="PTHR18919">
    <property type="entry name" value="ACETYL-COA C-ACYLTRANSFERASE"/>
    <property type="match status" value="1"/>
</dbReference>
<feature type="compositionally biased region" description="Basic and acidic residues" evidence="7">
    <location>
        <begin position="443"/>
        <end position="458"/>
    </location>
</feature>
<dbReference type="Pfam" id="PF13821">
    <property type="entry name" value="DUF4187"/>
    <property type="match status" value="1"/>
</dbReference>
<dbReference type="Gene3D" id="3.40.47.10">
    <property type="match status" value="2"/>
</dbReference>
<dbReference type="InterPro" id="IPR020613">
    <property type="entry name" value="Thiolase_CS"/>
</dbReference>
<feature type="region of interest" description="Disordered" evidence="7">
    <location>
        <begin position="564"/>
        <end position="586"/>
    </location>
</feature>
<feature type="region of interest" description="Disordered" evidence="7">
    <location>
        <begin position="659"/>
        <end position="698"/>
    </location>
</feature>
<dbReference type="SUPFAM" id="SSF53901">
    <property type="entry name" value="Thiolase-like"/>
    <property type="match status" value="2"/>
</dbReference>
<feature type="region of interest" description="Disordered" evidence="7">
    <location>
        <begin position="390"/>
        <end position="412"/>
    </location>
</feature>
<dbReference type="PROSITE" id="PS00737">
    <property type="entry name" value="THIOLASE_2"/>
    <property type="match status" value="1"/>
</dbReference>
<dbReference type="EC" id="2.3.1.9" evidence="2"/>
<dbReference type="InterPro" id="IPR020615">
    <property type="entry name" value="Thiolase_acyl_enz_int_AS"/>
</dbReference>
<dbReference type="FunFam" id="3.40.47.10:FF:000007">
    <property type="entry name" value="acetyl-CoA acetyltransferase, mitochondrial"/>
    <property type="match status" value="1"/>
</dbReference>
<gene>
    <name evidence="9" type="ORF">MOBT1_002841</name>
</gene>